<name>A0A2H3BPA1_9AGAR</name>
<dbReference type="AlphaFoldDB" id="A0A2H3BPA1"/>
<keyword evidence="1" id="KW-0812">Transmembrane</keyword>
<feature type="transmembrane region" description="Helical" evidence="1">
    <location>
        <begin position="6"/>
        <end position="27"/>
    </location>
</feature>
<proteinExistence type="predicted"/>
<dbReference type="EMBL" id="KZ293425">
    <property type="protein sequence ID" value="PBK70754.1"/>
    <property type="molecule type" value="Genomic_DNA"/>
</dbReference>
<evidence type="ECO:0000313" key="2">
    <source>
        <dbReference type="EMBL" id="PBK70754.1"/>
    </source>
</evidence>
<evidence type="ECO:0000256" key="1">
    <source>
        <dbReference type="SAM" id="Phobius"/>
    </source>
</evidence>
<keyword evidence="1" id="KW-0472">Membrane</keyword>
<gene>
    <name evidence="2" type="ORF">ARMSODRAFT_91495</name>
</gene>
<keyword evidence="1" id="KW-1133">Transmembrane helix</keyword>
<sequence>MHFTSFVFFWSSQRLLIFVFVLCLYPLHSGFPRHLTGVVGSRVGPRFTQHHCHPCLPSPPAKATLFSFSRHLLPKPSIVSLPSCIAT</sequence>
<evidence type="ECO:0000313" key="3">
    <source>
        <dbReference type="Proteomes" id="UP000218334"/>
    </source>
</evidence>
<dbReference type="Proteomes" id="UP000218334">
    <property type="component" value="Unassembled WGS sequence"/>
</dbReference>
<reference evidence="3" key="1">
    <citation type="journal article" date="2017" name="Nat. Ecol. Evol.">
        <title>Genome expansion and lineage-specific genetic innovations in the forest pathogenic fungi Armillaria.</title>
        <authorList>
            <person name="Sipos G."/>
            <person name="Prasanna A.N."/>
            <person name="Walter M.C."/>
            <person name="O'Connor E."/>
            <person name="Balint B."/>
            <person name="Krizsan K."/>
            <person name="Kiss B."/>
            <person name="Hess J."/>
            <person name="Varga T."/>
            <person name="Slot J."/>
            <person name="Riley R."/>
            <person name="Boka B."/>
            <person name="Rigling D."/>
            <person name="Barry K."/>
            <person name="Lee J."/>
            <person name="Mihaltcheva S."/>
            <person name="LaButti K."/>
            <person name="Lipzen A."/>
            <person name="Waldron R."/>
            <person name="Moloney N.M."/>
            <person name="Sperisen C."/>
            <person name="Kredics L."/>
            <person name="Vagvoelgyi C."/>
            <person name="Patrignani A."/>
            <person name="Fitzpatrick D."/>
            <person name="Nagy I."/>
            <person name="Doyle S."/>
            <person name="Anderson J.B."/>
            <person name="Grigoriev I.V."/>
            <person name="Gueldener U."/>
            <person name="Muensterkoetter M."/>
            <person name="Nagy L.G."/>
        </authorList>
    </citation>
    <scope>NUCLEOTIDE SEQUENCE [LARGE SCALE GENOMIC DNA]</scope>
    <source>
        <strain evidence="3">28-4</strain>
    </source>
</reference>
<protein>
    <submittedName>
        <fullName evidence="2">Uncharacterized protein</fullName>
    </submittedName>
</protein>
<keyword evidence="3" id="KW-1185">Reference proteome</keyword>
<accession>A0A2H3BPA1</accession>
<organism evidence="2 3">
    <name type="scientific">Armillaria solidipes</name>
    <dbReference type="NCBI Taxonomy" id="1076256"/>
    <lineage>
        <taxon>Eukaryota</taxon>
        <taxon>Fungi</taxon>
        <taxon>Dikarya</taxon>
        <taxon>Basidiomycota</taxon>
        <taxon>Agaricomycotina</taxon>
        <taxon>Agaricomycetes</taxon>
        <taxon>Agaricomycetidae</taxon>
        <taxon>Agaricales</taxon>
        <taxon>Marasmiineae</taxon>
        <taxon>Physalacriaceae</taxon>
        <taxon>Armillaria</taxon>
    </lineage>
</organism>